<dbReference type="EMBL" id="BAABDO010000069">
    <property type="protein sequence ID" value="GAA4147886.1"/>
    <property type="molecule type" value="Genomic_DNA"/>
</dbReference>
<keyword evidence="3" id="KW-0276">Fatty acid metabolism</keyword>
<dbReference type="Proteomes" id="UP001500266">
    <property type="component" value="Unassembled WGS sequence"/>
</dbReference>
<comment type="similarity">
    <text evidence="1">Belongs to the ATP-dependent AMP-binding enzyme family.</text>
</comment>
<dbReference type="InterPro" id="IPR020845">
    <property type="entry name" value="AMP-binding_CS"/>
</dbReference>
<dbReference type="SUPFAM" id="SSF56801">
    <property type="entry name" value="Acetyl-CoA synthetase-like"/>
    <property type="match status" value="1"/>
</dbReference>
<evidence type="ECO:0000256" key="3">
    <source>
        <dbReference type="ARBA" id="ARBA00022832"/>
    </source>
</evidence>
<keyword evidence="4" id="KW-0443">Lipid metabolism</keyword>
<dbReference type="Gene3D" id="3.40.50.12780">
    <property type="entry name" value="N-terminal domain of ligase-like"/>
    <property type="match status" value="1"/>
</dbReference>
<evidence type="ECO:0000256" key="4">
    <source>
        <dbReference type="ARBA" id="ARBA00023098"/>
    </source>
</evidence>
<organism evidence="7 8">
    <name type="scientific">Actinomadura keratinilytica</name>
    <dbReference type="NCBI Taxonomy" id="547461"/>
    <lineage>
        <taxon>Bacteria</taxon>
        <taxon>Bacillati</taxon>
        <taxon>Actinomycetota</taxon>
        <taxon>Actinomycetes</taxon>
        <taxon>Streptosporangiales</taxon>
        <taxon>Thermomonosporaceae</taxon>
        <taxon>Actinomadura</taxon>
    </lineage>
</organism>
<dbReference type="InterPro" id="IPR000873">
    <property type="entry name" value="AMP-dep_synth/lig_dom"/>
</dbReference>
<dbReference type="InterPro" id="IPR042099">
    <property type="entry name" value="ANL_N_sf"/>
</dbReference>
<proteinExistence type="inferred from homology"/>
<dbReference type="RefSeq" id="WP_345023151.1">
    <property type="nucleotide sequence ID" value="NZ_BAABDO010000069.1"/>
</dbReference>
<name>A0ABP7Z5V1_9ACTN</name>
<sequence length="601" mass="64567">MSTTARTLLDLFRRQADGAPSHPAVSWRSGSATQTLTWSQYRDLVFATASGFVELGLPAGGIAAILAANRPEHLIADLAALHCGAATVSLYGTLARPQLEHVVADAAPSLVIVEDAAALARIRELDWVRAHRPRLVSIEPTGDPSVTAWSDLAPGERGTAELRERIGKVIPDDTATLVYTSGTTGSAKGVVLTHANLVAQVDGLVGTGMLDFDFRTVSYLPLAHILERIWSLYLPLRLGGHVCCCPDAAGLAAALRVHRPSCFIAVPRVWEKLRAGAEAALASPMFAGHRHTMARAQEILRRVWSLQQDGRDVPPSLRVEAVWAWHWLLPLREALGLDRAVVAANGAAAMSGELRGFLASIGIDVIQGYGLTETGGVAVSERPRAGAVHGAVGVPVPGYQVRVAADGEIQIRGGGVTKGYRNRPEATAELFTEDGWLHTGDIGRLDEDGRLHVTDRAKEIIVTAAGKNVSPAAIESLLVGRSVIDQVMAVGEARPYVVALITLDPQRLGDFARAHGIPPEQAAEHPLVHAEVQALVTEANRNLSRPEQIKRFRVLPRPWSVEAGELTPTFKPRRKAIHDKYRDSIDALYRSTTPTEGSHVS</sequence>
<gene>
    <name evidence="7" type="ORF">GCM10022416_41620</name>
</gene>
<evidence type="ECO:0000313" key="7">
    <source>
        <dbReference type="EMBL" id="GAA4147886.1"/>
    </source>
</evidence>
<dbReference type="CDD" id="cd05907">
    <property type="entry name" value="VL_LC_FACS_like"/>
    <property type="match status" value="1"/>
</dbReference>
<accession>A0ABP7Z5V1</accession>
<keyword evidence="8" id="KW-1185">Reference proteome</keyword>
<evidence type="ECO:0000259" key="6">
    <source>
        <dbReference type="Pfam" id="PF00501"/>
    </source>
</evidence>
<dbReference type="PROSITE" id="PS00455">
    <property type="entry name" value="AMP_BINDING"/>
    <property type="match status" value="1"/>
</dbReference>
<dbReference type="Pfam" id="PF23562">
    <property type="entry name" value="AMP-binding_C_3"/>
    <property type="match status" value="1"/>
</dbReference>
<dbReference type="PANTHER" id="PTHR43272:SF32">
    <property type="entry name" value="AMP-DEPENDENT SYNTHETASE_LIGASE DOMAIN-CONTAINING PROTEIN"/>
    <property type="match status" value="1"/>
</dbReference>
<keyword evidence="2" id="KW-0436">Ligase</keyword>
<evidence type="ECO:0000313" key="8">
    <source>
        <dbReference type="Proteomes" id="UP001500266"/>
    </source>
</evidence>
<evidence type="ECO:0000256" key="2">
    <source>
        <dbReference type="ARBA" id="ARBA00022598"/>
    </source>
</evidence>
<protein>
    <recommendedName>
        <fullName evidence="5">Acyl-CoA synthetase</fullName>
    </recommendedName>
</protein>
<dbReference type="Pfam" id="PF00501">
    <property type="entry name" value="AMP-binding"/>
    <property type="match status" value="1"/>
</dbReference>
<reference evidence="8" key="1">
    <citation type="journal article" date="2019" name="Int. J. Syst. Evol. Microbiol.">
        <title>The Global Catalogue of Microorganisms (GCM) 10K type strain sequencing project: providing services to taxonomists for standard genome sequencing and annotation.</title>
        <authorList>
            <consortium name="The Broad Institute Genomics Platform"/>
            <consortium name="The Broad Institute Genome Sequencing Center for Infectious Disease"/>
            <person name="Wu L."/>
            <person name="Ma J."/>
        </authorList>
    </citation>
    <scope>NUCLEOTIDE SEQUENCE [LARGE SCALE GENOMIC DNA]</scope>
    <source>
        <strain evidence="8">JCM 17316</strain>
    </source>
</reference>
<dbReference type="PANTHER" id="PTHR43272">
    <property type="entry name" value="LONG-CHAIN-FATTY-ACID--COA LIGASE"/>
    <property type="match status" value="1"/>
</dbReference>
<comment type="caution">
    <text evidence="7">The sequence shown here is derived from an EMBL/GenBank/DDBJ whole genome shotgun (WGS) entry which is preliminary data.</text>
</comment>
<feature type="domain" description="AMP-dependent synthetase/ligase" evidence="6">
    <location>
        <begin position="12"/>
        <end position="420"/>
    </location>
</feature>
<evidence type="ECO:0000256" key="1">
    <source>
        <dbReference type="ARBA" id="ARBA00006432"/>
    </source>
</evidence>
<evidence type="ECO:0000256" key="5">
    <source>
        <dbReference type="ARBA" id="ARBA00032875"/>
    </source>
</evidence>